<dbReference type="InterPro" id="IPR013671">
    <property type="entry name" value="Gemini_AC4/5_cons-dom"/>
</dbReference>
<protein>
    <submittedName>
        <fullName evidence="2">AC4</fullName>
    </submittedName>
</protein>
<organism evidence="2">
    <name type="scientific">Tomato rugose yellow leaf curl virus</name>
    <dbReference type="NCBI Taxonomy" id="1162280"/>
    <lineage>
        <taxon>Viruses</taxon>
        <taxon>Monodnaviria</taxon>
        <taxon>Shotokuvirae</taxon>
        <taxon>Cressdnaviricota</taxon>
        <taxon>Repensiviricetes</taxon>
        <taxon>Geplafuvirales</taxon>
        <taxon>Geminiviridae</taxon>
        <taxon>Begomovirus</taxon>
        <taxon>Begomovirus solanumrugosiflavi</taxon>
    </lineage>
</organism>
<dbReference type="EMBL" id="KU682839">
    <property type="protein sequence ID" value="ANN23948.1"/>
    <property type="molecule type" value="Genomic_DNA"/>
</dbReference>
<reference evidence="2" key="1">
    <citation type="submission" date="2016-02" db="EMBL/GenBank/DDBJ databases">
        <title>Tomato rugose yellow leaf curl virus (Geminiviridae) in tomatoes associated with biological invasion of Bemisia tabaci Mediterranean (biotype Q) into subtropical Brazil.</title>
        <authorList>
            <person name="Fonseca M.E.N."/>
            <person name="Boiteux L.S."/>
            <person name="Costa A.F.A."/>
        </authorList>
    </citation>
    <scope>NUCLEOTIDE SEQUENCE</scope>
    <source>
        <strain evidence="2">RS71 Morro Redondo - RS</strain>
    </source>
</reference>
<feature type="domain" description="Geminivirus AC4/5 conserved" evidence="1">
    <location>
        <begin position="1"/>
        <end position="43"/>
    </location>
</feature>
<evidence type="ECO:0000313" key="2">
    <source>
        <dbReference type="EMBL" id="ANN23948.1"/>
    </source>
</evidence>
<name>A0A193CHM3_9GEMI</name>
<proteinExistence type="predicted"/>
<sequence>MGDIMTLLIWLHLTRPLTTFRNVRRPVGPIYPGFPVHGPINPGLGFY</sequence>
<evidence type="ECO:0000259" key="1">
    <source>
        <dbReference type="Pfam" id="PF08464"/>
    </source>
</evidence>
<accession>A0A193CHM3</accession>
<dbReference type="Pfam" id="PF08464">
    <property type="entry name" value="Gemini_AC4_5_2"/>
    <property type="match status" value="1"/>
</dbReference>